<dbReference type="GeneTree" id="ENSGT01140000282721"/>
<dbReference type="Proteomes" id="UP000472240">
    <property type="component" value="Chromosome 12"/>
</dbReference>
<proteinExistence type="predicted"/>
<dbReference type="OMA" id="ENYRILM"/>
<reference evidence="1" key="5">
    <citation type="submission" date="2025-09" db="UniProtKB">
        <authorList>
            <consortium name="Ensembl"/>
        </authorList>
    </citation>
    <scope>IDENTIFICATION</scope>
</reference>
<evidence type="ECO:0000313" key="2">
    <source>
        <dbReference type="Proteomes" id="UP000472240"/>
    </source>
</evidence>
<accession>A0A671F4T8</accession>
<reference evidence="1 2" key="2">
    <citation type="journal article" date="2018" name="Annu Rev Anim Biosci">
        <title>Bat Biology, Genomes, and the Bat1K Project: To Generate Chromosome-Level Genomes for All Living Bat Species.</title>
        <authorList>
            <person name="Teeling E.C."/>
            <person name="Vernes S.C."/>
            <person name="Davalos L.M."/>
            <person name="Ray D.A."/>
            <person name="Gilbert M.T.P."/>
            <person name="Myers E."/>
        </authorList>
    </citation>
    <scope>NUCLEOTIDE SEQUENCE</scope>
</reference>
<organism evidence="1 2">
    <name type="scientific">Rhinolophus ferrumequinum</name>
    <name type="common">Greater horseshoe bat</name>
    <dbReference type="NCBI Taxonomy" id="59479"/>
    <lineage>
        <taxon>Eukaryota</taxon>
        <taxon>Metazoa</taxon>
        <taxon>Chordata</taxon>
        <taxon>Craniata</taxon>
        <taxon>Vertebrata</taxon>
        <taxon>Euteleostomi</taxon>
        <taxon>Mammalia</taxon>
        <taxon>Eutheria</taxon>
        <taxon>Laurasiatheria</taxon>
        <taxon>Chiroptera</taxon>
        <taxon>Yinpterochiroptera</taxon>
        <taxon>Rhinolophoidea</taxon>
        <taxon>Rhinolophidae</taxon>
        <taxon>Rhinolophinae</taxon>
        <taxon>Rhinolophus</taxon>
    </lineage>
</organism>
<dbReference type="AlphaFoldDB" id="A0A671F4T8"/>
<dbReference type="Ensembl" id="ENSRFET00010020390.1">
    <property type="protein sequence ID" value="ENSRFEP00010018718.1"/>
    <property type="gene ID" value="ENSRFEG00010012637.1"/>
</dbReference>
<keyword evidence="2" id="KW-1185">Reference proteome</keyword>
<reference evidence="2" key="3">
    <citation type="submission" date="2018-12" db="EMBL/GenBank/DDBJ databases">
        <title>G10K-VGP greater horseshoe bat female genome, primary haplotype.</title>
        <authorList>
            <person name="Teeling E."/>
            <person name="Myers G."/>
            <person name="Vernes S."/>
            <person name="Pippel M."/>
            <person name="Winkler S."/>
            <person name="Fedrigo O."/>
            <person name="Rhie A."/>
            <person name="Koren S."/>
            <person name="Phillippy A."/>
            <person name="Lewin H."/>
            <person name="Damas J."/>
            <person name="Howe K."/>
            <person name="Mountcastle J."/>
            <person name="Jarvis E.D."/>
        </authorList>
    </citation>
    <scope>NUCLEOTIDE SEQUENCE [LARGE SCALE GENOMIC DNA]</scope>
</reference>
<dbReference type="InParanoid" id="A0A671F4T8"/>
<reference evidence="1 2" key="1">
    <citation type="journal article" date="2015" name="Annu Rev Anim Biosci">
        <title>The Genome 10K Project: a way forward.</title>
        <authorList>
            <person name="Koepfli K.P."/>
            <person name="Paten B."/>
            <person name="O'Brien S.J."/>
            <person name="Koepfli K.P."/>
            <person name="Paten B."/>
            <person name="Antunes A."/>
            <person name="Belov K."/>
            <person name="Bustamante C."/>
            <person name="Castoe T.A."/>
            <person name="Clawson H."/>
            <person name="Crawford A.J."/>
            <person name="Diekhans M."/>
            <person name="Distel D."/>
            <person name="Durbin R."/>
            <person name="Earl D."/>
            <person name="Fujita M.K."/>
            <person name="Gamble T."/>
            <person name="Georges A."/>
            <person name="Gemmell N."/>
            <person name="Gilbert M.T."/>
            <person name="Graves J.M."/>
            <person name="Green R.E."/>
            <person name="Hickey G."/>
            <person name="Jarvis E.D."/>
            <person name="Johnson W."/>
            <person name="Komissarov A."/>
            <person name="Korf I."/>
            <person name="Kuhn R."/>
            <person name="Larkin D.M."/>
            <person name="Lewin H."/>
            <person name="Lopez J.V."/>
            <person name="Ma J."/>
            <person name="Marques-Bonet T."/>
            <person name="Miller W."/>
            <person name="Murphy R."/>
            <person name="Pevzner P."/>
            <person name="Shapiro B."/>
            <person name="Steiner C."/>
            <person name="Tamazian G."/>
            <person name="Venkatesh B."/>
            <person name="Wang J."/>
            <person name="Wayne R."/>
            <person name="Wiley E."/>
            <person name="Yang H."/>
            <person name="Zhang G."/>
            <person name="Haussler D."/>
            <person name="Ryder O."/>
            <person name="O'Brien S.J."/>
        </authorList>
    </citation>
    <scope>NUCLEOTIDE SEQUENCE</scope>
</reference>
<evidence type="ECO:0000313" key="1">
    <source>
        <dbReference type="Ensembl" id="ENSRFEP00010018718.1"/>
    </source>
</evidence>
<evidence type="ECO:0008006" key="3">
    <source>
        <dbReference type="Google" id="ProtNLM"/>
    </source>
</evidence>
<protein>
    <recommendedName>
        <fullName evidence="3">Reverse transcriptase domain-containing protein</fullName>
    </recommendedName>
</protein>
<sequence>IIENPKDCTKKLLELINEFSKVAGYKINIQKLSISFLYTKSKQVEFEIENTIPFTLAPPKMKHLGINLTKYVKDLYAENHKNDEQNQRTK</sequence>
<name>A0A671F4T8_RHIFE</name>
<reference evidence="1" key="4">
    <citation type="submission" date="2025-08" db="UniProtKB">
        <authorList>
            <consortium name="Ensembl"/>
        </authorList>
    </citation>
    <scope>IDENTIFICATION</scope>
</reference>